<proteinExistence type="predicted"/>
<dbReference type="OrthoDB" id="6159439at2759"/>
<evidence type="ECO:0000256" key="2">
    <source>
        <dbReference type="ARBA" id="ARBA00023015"/>
    </source>
</evidence>
<evidence type="ECO:0000256" key="1">
    <source>
        <dbReference type="ARBA" id="ARBA00004123"/>
    </source>
</evidence>
<dbReference type="AlphaFoldDB" id="A0A9Q0V6K1"/>
<keyword evidence="8" id="KW-1185">Reference proteome</keyword>
<dbReference type="PANTHER" id="PTHR45714">
    <property type="entry name" value="HOMEOBOX-LEUCINE ZIPPER PROTEIN HAT14"/>
    <property type="match status" value="1"/>
</dbReference>
<evidence type="ECO:0000313" key="7">
    <source>
        <dbReference type="EMBL" id="KAJ6743074.1"/>
    </source>
</evidence>
<dbReference type="GO" id="GO:0043565">
    <property type="term" value="F:sequence-specific DNA binding"/>
    <property type="evidence" value="ECO:0007669"/>
    <property type="project" value="InterPro"/>
</dbReference>
<evidence type="ECO:0000313" key="8">
    <source>
        <dbReference type="Proteomes" id="UP001151529"/>
    </source>
</evidence>
<feature type="compositionally biased region" description="Low complexity" evidence="5">
    <location>
        <begin position="126"/>
        <end position="137"/>
    </location>
</feature>
<feature type="region of interest" description="Disordered" evidence="5">
    <location>
        <begin position="280"/>
        <end position="300"/>
    </location>
</feature>
<reference evidence="7" key="2">
    <citation type="journal article" date="2023" name="Int. J. Mol. Sci.">
        <title>De Novo Assembly and Annotation of 11 Diverse Shrub Willow (Salix) Genomes Reveals Novel Gene Organization in Sex-Linked Regions.</title>
        <authorList>
            <person name="Hyden B."/>
            <person name="Feng K."/>
            <person name="Yates T.B."/>
            <person name="Jawdy S."/>
            <person name="Cereghino C."/>
            <person name="Smart L.B."/>
            <person name="Muchero W."/>
        </authorList>
    </citation>
    <scope>NUCLEOTIDE SEQUENCE [LARGE SCALE GENOMIC DNA]</scope>
    <source>
        <tissue evidence="7">Shoot tip</tissue>
    </source>
</reference>
<feature type="compositionally biased region" description="Basic and acidic residues" evidence="5">
    <location>
        <begin position="43"/>
        <end position="64"/>
    </location>
</feature>
<dbReference type="GO" id="GO:0005634">
    <property type="term" value="C:nucleus"/>
    <property type="evidence" value="ECO:0007669"/>
    <property type="project" value="UniProtKB-SubCell"/>
</dbReference>
<feature type="region of interest" description="Disordered" evidence="5">
    <location>
        <begin position="41"/>
        <end position="170"/>
    </location>
</feature>
<name>A0A9Q0V6K1_SALVM</name>
<dbReference type="EMBL" id="JAPFFL010000002">
    <property type="protein sequence ID" value="KAJ6743074.1"/>
    <property type="molecule type" value="Genomic_DNA"/>
</dbReference>
<dbReference type="PANTHER" id="PTHR45714:SF39">
    <property type="entry name" value="HOMEOBOX-LEUCINE ZIPPER PROTEIN HAT14"/>
    <property type="match status" value="1"/>
</dbReference>
<organism evidence="7 8">
    <name type="scientific">Salix viminalis</name>
    <name type="common">Common osier</name>
    <name type="synonym">Basket willow</name>
    <dbReference type="NCBI Taxonomy" id="40686"/>
    <lineage>
        <taxon>Eukaryota</taxon>
        <taxon>Viridiplantae</taxon>
        <taxon>Streptophyta</taxon>
        <taxon>Embryophyta</taxon>
        <taxon>Tracheophyta</taxon>
        <taxon>Spermatophyta</taxon>
        <taxon>Magnoliopsida</taxon>
        <taxon>eudicotyledons</taxon>
        <taxon>Gunneridae</taxon>
        <taxon>Pentapetalae</taxon>
        <taxon>rosids</taxon>
        <taxon>fabids</taxon>
        <taxon>Malpighiales</taxon>
        <taxon>Salicaceae</taxon>
        <taxon>Saliceae</taxon>
        <taxon>Salix</taxon>
    </lineage>
</organism>
<evidence type="ECO:0000259" key="6">
    <source>
        <dbReference type="SMART" id="SM00340"/>
    </source>
</evidence>
<dbReference type="GO" id="GO:0006355">
    <property type="term" value="P:regulation of DNA-templated transcription"/>
    <property type="evidence" value="ECO:0007669"/>
    <property type="project" value="InterPro"/>
</dbReference>
<feature type="domain" description="Leucine zipper homeobox-associated" evidence="6">
    <location>
        <begin position="221"/>
        <end position="264"/>
    </location>
</feature>
<dbReference type="Pfam" id="PF02183">
    <property type="entry name" value="HALZ"/>
    <property type="match status" value="1"/>
</dbReference>
<keyword evidence="4" id="KW-0175">Coiled coil</keyword>
<keyword evidence="3" id="KW-0804">Transcription</keyword>
<reference evidence="7" key="1">
    <citation type="submission" date="2022-11" db="EMBL/GenBank/DDBJ databases">
        <authorList>
            <person name="Hyden B.L."/>
            <person name="Feng K."/>
            <person name="Yates T."/>
            <person name="Jawdy S."/>
            <person name="Smart L.B."/>
            <person name="Muchero W."/>
        </authorList>
    </citation>
    <scope>NUCLEOTIDE SEQUENCE</scope>
    <source>
        <tissue evidence="7">Shoot tip</tissue>
    </source>
</reference>
<protein>
    <submittedName>
        <fullName evidence="7">PROTEIN putative-RELATED</fullName>
    </submittedName>
</protein>
<dbReference type="InterPro" id="IPR050762">
    <property type="entry name" value="HD-ZIP_Homeobox_LZ_Class_II"/>
</dbReference>
<comment type="caution">
    <text evidence="7">The sequence shown here is derived from an EMBL/GenBank/DDBJ whole genome shotgun (WGS) entry which is preliminary data.</text>
</comment>
<dbReference type="InterPro" id="IPR003106">
    <property type="entry name" value="Leu_zip_homeo"/>
</dbReference>
<evidence type="ECO:0000256" key="4">
    <source>
        <dbReference type="SAM" id="Coils"/>
    </source>
</evidence>
<dbReference type="SMART" id="SM00340">
    <property type="entry name" value="HALZ"/>
    <property type="match status" value="1"/>
</dbReference>
<evidence type="ECO:0000256" key="5">
    <source>
        <dbReference type="SAM" id="MobiDB-lite"/>
    </source>
</evidence>
<keyword evidence="2" id="KW-0805">Transcription regulation</keyword>
<comment type="subcellular location">
    <subcellularLocation>
        <location evidence="1">Nucleus</location>
    </subcellularLocation>
</comment>
<gene>
    <name evidence="7" type="ORF">OIU85_017089</name>
</gene>
<feature type="coiled-coil region" evidence="4">
    <location>
        <begin position="227"/>
        <end position="257"/>
    </location>
</feature>
<sequence length="336" mass="36379">MELALSLGDASKPFKFLDKTPKLSSKDLGFCVGLGSGFTAPARSHDKLGSHENNRQEDDQRRVSSDPPLQLVLLPFSPVPRRHQPPSKIRFPWLTDNLVSEPGSTEGPGRGFDVNRSSMDDADEGAALSSPNSAASSFQVDFGIRSGGGSKRDLEGSRATSDDEDNGLTRKKLRLSKDQSAFLEESFKEHNTLNPKQKLAFSEAVESSSSPGGSVVSEQKGKTEVDCEYLKRCCETLTKENRRLQKELQELRALKTSQPFYKQLPATTLTMCPSCERVATTTTSSSGTTTATTNPSISTTASKTLSLSAKPRLFPLSHGQAQAHQAASLLTTTSKH</sequence>
<accession>A0A9Q0V6K1</accession>
<dbReference type="Proteomes" id="UP001151529">
    <property type="component" value="Chromosome 6"/>
</dbReference>
<evidence type="ECO:0000256" key="3">
    <source>
        <dbReference type="ARBA" id="ARBA00023163"/>
    </source>
</evidence>